<feature type="domain" description="Alpha-N-acetylglucosaminidase C-terminal" evidence="5">
    <location>
        <begin position="453"/>
        <end position="734"/>
    </location>
</feature>
<dbReference type="Gene3D" id="3.30.379.10">
    <property type="entry name" value="Chitobiase/beta-hexosaminidase domain 2-like"/>
    <property type="match status" value="1"/>
</dbReference>
<name>A0A7G1I0D5_9BACT</name>
<dbReference type="KEGG" id="copr:Cop2CBH44_25770"/>
<dbReference type="Pfam" id="PF12971">
    <property type="entry name" value="NAGLU_N"/>
    <property type="match status" value="1"/>
</dbReference>
<proteinExistence type="predicted"/>
<dbReference type="InterPro" id="IPR007781">
    <property type="entry name" value="NAGLU"/>
</dbReference>
<evidence type="ECO:0000256" key="2">
    <source>
        <dbReference type="SAM" id="SignalP"/>
    </source>
</evidence>
<feature type="domain" description="Alpha-N-acetylglucosaminidase tim-barrel" evidence="3">
    <location>
        <begin position="127"/>
        <end position="444"/>
    </location>
</feature>
<keyword evidence="2" id="KW-0732">Signal</keyword>
<protein>
    <submittedName>
        <fullName evidence="6">Alpha-N-acetylglucosaminidase</fullName>
    </submittedName>
</protein>
<evidence type="ECO:0000259" key="5">
    <source>
        <dbReference type="Pfam" id="PF12972"/>
    </source>
</evidence>
<feature type="signal peptide" evidence="2">
    <location>
        <begin position="1"/>
        <end position="23"/>
    </location>
</feature>
<feature type="chain" id="PRO_5028954818" evidence="2">
    <location>
        <begin position="24"/>
        <end position="744"/>
    </location>
</feature>
<evidence type="ECO:0000256" key="1">
    <source>
        <dbReference type="ARBA" id="ARBA00022801"/>
    </source>
</evidence>
<dbReference type="InterPro" id="IPR024733">
    <property type="entry name" value="NAGLU_tim-barrel"/>
</dbReference>
<dbReference type="InterPro" id="IPR024732">
    <property type="entry name" value="NAGLU_C"/>
</dbReference>
<keyword evidence="7" id="KW-1185">Reference proteome</keyword>
<dbReference type="GO" id="GO:0016787">
    <property type="term" value="F:hydrolase activity"/>
    <property type="evidence" value="ECO:0007669"/>
    <property type="project" value="UniProtKB-KW"/>
</dbReference>
<dbReference type="Pfam" id="PF05089">
    <property type="entry name" value="NAGLU"/>
    <property type="match status" value="1"/>
</dbReference>
<keyword evidence="1" id="KW-0378">Hydrolase</keyword>
<evidence type="ECO:0000313" key="6">
    <source>
        <dbReference type="EMBL" id="BCI64224.1"/>
    </source>
</evidence>
<dbReference type="PANTHER" id="PTHR12872">
    <property type="entry name" value="ALPHA-N-ACETYLGLUCOSAMINIDASE"/>
    <property type="match status" value="1"/>
</dbReference>
<dbReference type="Gene3D" id="3.20.20.80">
    <property type="entry name" value="Glycosidases"/>
    <property type="match status" value="1"/>
</dbReference>
<dbReference type="Pfam" id="PF12972">
    <property type="entry name" value="NAGLU_C"/>
    <property type="match status" value="1"/>
</dbReference>
<reference evidence="7" key="1">
    <citation type="submission" date="2020-07" db="EMBL/GenBank/DDBJ databases">
        <title>Complete genome sequencing of Coprobacter sp. strain 2CBH44.</title>
        <authorList>
            <person name="Sakamoto M."/>
            <person name="Murakami T."/>
            <person name="Mori H."/>
        </authorList>
    </citation>
    <scope>NUCLEOTIDE SEQUENCE [LARGE SCALE GENOMIC DNA]</scope>
    <source>
        <strain evidence="7">2CBH44</strain>
    </source>
</reference>
<dbReference type="EMBL" id="AP023322">
    <property type="protein sequence ID" value="BCI64224.1"/>
    <property type="molecule type" value="Genomic_DNA"/>
</dbReference>
<sequence>MRIHFRFCAIIIALCLFIGNTGAANQEKEWKAASEALIKRVIPEYAKHFKVCIRPETVKKDYFEIETKGKKIVLTGNNPISVASALNYYLKYYCHCQISSNGDNLNMPDVLPLVTEKVRKDTPYTYRACFNYCTFSYTMPWWNWERWQREIDWMAMHGVNMPLAITGQEAVWQNTLCKFRMSDDEIRAFLVGPAYFAWQFMTNIEGWRGPLPQNWIDTHVKLGQKILERERSLGMTPILQGFTGYVPRILQEKYPEAKIKCQGDWYGVTPGPAQLDPMDPLFVQMGRTFLKEQEKLFGTDHIYAADPFHEGQPPVKGEKYLNDVGRTIYETIHSVDTMATIAMQTWSLREGIVKAIPKNKILLLDLSGNRWKKSQFWGRPWVAGIIHNFGGRVFMGGNLEQFSSNAPNLLSNPQAGDLKGIGLFPEASCNNPVIYDAASEITWMHEAPEIKNWVYDYQISRYGKPDGHVQRAWEILLQTVYAQSKKNDPTWEAAICARPVLNFKKVAPNGDIDRDYNQKELWNAWREMLQASQEIKSLSTYQYDLVDISRQCLANLSIPLQKEFAASYEGKDMEAFKNQTKQFLDLMDDMDTLLSTREEFLLGKWIADARSWGKTDAEKNIYEANARNLVTAWGPVTPQAIQYDYSNRQWSGLIKGYYKVRWQMFFDFLLDQKDDETRYSEKNLKFVYGRPGHYANDFYTKLSEWEKAWIEKNDIYPSVPVGDAVEISARLYDKWIEVSRSQDY</sequence>
<dbReference type="RefSeq" id="WP_200754956.1">
    <property type="nucleotide sequence ID" value="NZ_AP023322.1"/>
</dbReference>
<dbReference type="PANTHER" id="PTHR12872:SF1">
    <property type="entry name" value="ALPHA-N-ACETYLGLUCOSAMINIDASE"/>
    <property type="match status" value="1"/>
</dbReference>
<dbReference type="InterPro" id="IPR029018">
    <property type="entry name" value="Hex-like_dom2"/>
</dbReference>
<dbReference type="GO" id="GO:0005975">
    <property type="term" value="P:carbohydrate metabolic process"/>
    <property type="evidence" value="ECO:0007669"/>
    <property type="project" value="UniProtKB-ARBA"/>
</dbReference>
<dbReference type="Proteomes" id="UP000594042">
    <property type="component" value="Chromosome"/>
</dbReference>
<evidence type="ECO:0000313" key="7">
    <source>
        <dbReference type="Proteomes" id="UP000594042"/>
    </source>
</evidence>
<feature type="domain" description="Alpha-N-acetylglucosaminidase N-terminal" evidence="4">
    <location>
        <begin position="33"/>
        <end position="112"/>
    </location>
</feature>
<dbReference type="InterPro" id="IPR024240">
    <property type="entry name" value="NAGLU_N"/>
</dbReference>
<dbReference type="Gene3D" id="1.20.120.670">
    <property type="entry name" value="N-acetyl-b-d-glucoasminidase"/>
    <property type="match status" value="1"/>
</dbReference>
<organism evidence="6 7">
    <name type="scientific">Coprobacter secundus subsp. similis</name>
    <dbReference type="NCBI Taxonomy" id="2751153"/>
    <lineage>
        <taxon>Bacteria</taxon>
        <taxon>Pseudomonadati</taxon>
        <taxon>Bacteroidota</taxon>
        <taxon>Bacteroidia</taxon>
        <taxon>Bacteroidales</taxon>
        <taxon>Barnesiellaceae</taxon>
        <taxon>Coprobacter</taxon>
    </lineage>
</organism>
<evidence type="ECO:0000259" key="3">
    <source>
        <dbReference type="Pfam" id="PF05089"/>
    </source>
</evidence>
<evidence type="ECO:0000259" key="4">
    <source>
        <dbReference type="Pfam" id="PF12971"/>
    </source>
</evidence>
<accession>A0A7G1I0D5</accession>
<dbReference type="AlphaFoldDB" id="A0A7G1I0D5"/>
<gene>
    <name evidence="6" type="ORF">Cop2CBH44_25770</name>
</gene>